<dbReference type="OrthoDB" id="272411at2759"/>
<dbReference type="eggNOG" id="KOG0997">
    <property type="taxonomic scope" value="Eukaryota"/>
</dbReference>
<feature type="domain" description="FUZ/MON1/HPS1 first Longin" evidence="2">
    <location>
        <begin position="60"/>
        <end position="133"/>
    </location>
</feature>
<dbReference type="AlphaFoldDB" id="D7FNM8"/>
<evidence type="ECO:0000259" key="3">
    <source>
        <dbReference type="Pfam" id="PF19037"/>
    </source>
</evidence>
<gene>
    <name evidence="4" type="ORF">Esi_0018_0131</name>
</gene>
<dbReference type="PANTHER" id="PTHR13027:SF7">
    <property type="entry name" value="VACUOLAR FUSION PROTEIN MON1 HOMOLOG"/>
    <property type="match status" value="1"/>
</dbReference>
<accession>D7FNM8</accession>
<evidence type="ECO:0000259" key="2">
    <source>
        <dbReference type="Pfam" id="PF19036"/>
    </source>
</evidence>
<dbReference type="EMBL" id="FN649727">
    <property type="protein sequence ID" value="CBJ26039.1"/>
    <property type="molecule type" value="Genomic_DNA"/>
</dbReference>
<feature type="compositionally biased region" description="Acidic residues" evidence="1">
    <location>
        <begin position="43"/>
        <end position="53"/>
    </location>
</feature>
<evidence type="ECO:0000256" key="1">
    <source>
        <dbReference type="SAM" id="MobiDB-lite"/>
    </source>
</evidence>
<organism evidence="4 5">
    <name type="scientific">Ectocarpus siliculosus</name>
    <name type="common">Brown alga</name>
    <name type="synonym">Conferva siliculosa</name>
    <dbReference type="NCBI Taxonomy" id="2880"/>
    <lineage>
        <taxon>Eukaryota</taxon>
        <taxon>Sar</taxon>
        <taxon>Stramenopiles</taxon>
        <taxon>Ochrophyta</taxon>
        <taxon>PX clade</taxon>
        <taxon>Phaeophyceae</taxon>
        <taxon>Ectocarpales</taxon>
        <taxon>Ectocarpaceae</taxon>
        <taxon>Ectocarpus</taxon>
    </lineage>
</organism>
<protein>
    <recommendedName>
        <fullName evidence="6">Vacuolar fusion protein MON1 homolog</fullName>
    </recommendedName>
</protein>
<dbReference type="EMBL" id="FN648291">
    <property type="protein sequence ID" value="CBJ26039.1"/>
    <property type="molecule type" value="Genomic_DNA"/>
</dbReference>
<feature type="compositionally biased region" description="Gly residues" evidence="1">
    <location>
        <begin position="543"/>
        <end position="553"/>
    </location>
</feature>
<dbReference type="PANTHER" id="PTHR13027">
    <property type="entry name" value="SAND PROTEIN-RELATED"/>
    <property type="match status" value="1"/>
</dbReference>
<dbReference type="InParanoid" id="D7FNM8"/>
<dbReference type="InterPro" id="IPR043971">
    <property type="entry name" value="FUZ/MON1/HPS1_longin_2"/>
</dbReference>
<evidence type="ECO:0000313" key="5">
    <source>
        <dbReference type="Proteomes" id="UP000002630"/>
    </source>
</evidence>
<dbReference type="STRING" id="2880.D7FNM8"/>
<feature type="region of interest" description="Disordered" evidence="1">
    <location>
        <begin position="135"/>
        <end position="156"/>
    </location>
</feature>
<sequence>MPPRTEAHAEQQPAAVAVGKATPAAEVEPPGKVQVTVGGAEEAGSEGEDDDDDFDWGAAKHIFVLSNAGKPVFSLSGDEQRLSTLMSLIQGMLSLCADCDNGDEMESISAGSRRFVFLKRGNLVLVGVSSSLVETASGDEGGEGGEGTGKEEDEAAAAAAAPECESFMRLQLEYLYASILFLLTSKVQGIFLKSPGYDLRGLLGGADTSLRGIIELAEPSRGRGRMLAGGVETVWMDPAIRSRVARNLQAAQTASAPSGALYAVWLCGEKLVALAQPRAPSHHLSSRDLLLLVNYVATQPALRNAESWTPVCFPRFQKTGYLYAYIGFLEDPPSSTLPRPPPQGNADQNSPPAQHSDATAGTGSIADENEGRRGGSASADGGTQSNGSGSRSIERDSGTEAGGAAGDSCVILVSVESSSEQFQAFRRTRSALESRFRSALGTHWDRYLGSGAELEREGILTKFCTQMKALHFHYCLRGKQGGAPCVTQCLSSPFVDHELASNPAAQHRVWGYYTRAALRVRRGSCQEGRVFCRRRFEGNNGYFGGGGGDGRGSGSPAEEGNGASEEELATALFESDPVHSLAYEVGDEHTVVSLFGKRDGGAGGGGRWVSSSSAGTGRLGGGDELHVCFPSSVSPEDAYKAAVRLTAIVRRDRDWLFLTGTGAAK</sequence>
<feature type="compositionally biased region" description="Polar residues" evidence="1">
    <location>
        <begin position="345"/>
        <end position="362"/>
    </location>
</feature>
<reference evidence="4 5" key="1">
    <citation type="journal article" date="2010" name="Nature">
        <title>The Ectocarpus genome and the independent evolution of multicellularity in brown algae.</title>
        <authorList>
            <person name="Cock J.M."/>
            <person name="Sterck L."/>
            <person name="Rouze P."/>
            <person name="Scornet D."/>
            <person name="Allen A.E."/>
            <person name="Amoutzias G."/>
            <person name="Anthouard V."/>
            <person name="Artiguenave F."/>
            <person name="Aury J.M."/>
            <person name="Badger J.H."/>
            <person name="Beszteri B."/>
            <person name="Billiau K."/>
            <person name="Bonnet E."/>
            <person name="Bothwell J.H."/>
            <person name="Bowler C."/>
            <person name="Boyen C."/>
            <person name="Brownlee C."/>
            <person name="Carrano C.J."/>
            <person name="Charrier B."/>
            <person name="Cho G.Y."/>
            <person name="Coelho S.M."/>
            <person name="Collen J."/>
            <person name="Corre E."/>
            <person name="Da Silva C."/>
            <person name="Delage L."/>
            <person name="Delaroque N."/>
            <person name="Dittami S.M."/>
            <person name="Doulbeau S."/>
            <person name="Elias M."/>
            <person name="Farnham G."/>
            <person name="Gachon C.M."/>
            <person name="Gschloessl B."/>
            <person name="Heesch S."/>
            <person name="Jabbari K."/>
            <person name="Jubin C."/>
            <person name="Kawai H."/>
            <person name="Kimura K."/>
            <person name="Kloareg B."/>
            <person name="Kupper F.C."/>
            <person name="Lang D."/>
            <person name="Le Bail A."/>
            <person name="Leblanc C."/>
            <person name="Lerouge P."/>
            <person name="Lohr M."/>
            <person name="Lopez P.J."/>
            <person name="Martens C."/>
            <person name="Maumus F."/>
            <person name="Michel G."/>
            <person name="Miranda-Saavedra D."/>
            <person name="Morales J."/>
            <person name="Moreau H."/>
            <person name="Motomura T."/>
            <person name="Nagasato C."/>
            <person name="Napoli C.A."/>
            <person name="Nelson D.R."/>
            <person name="Nyvall-Collen P."/>
            <person name="Peters A.F."/>
            <person name="Pommier C."/>
            <person name="Potin P."/>
            <person name="Poulain J."/>
            <person name="Quesneville H."/>
            <person name="Read B."/>
            <person name="Rensing S.A."/>
            <person name="Ritter A."/>
            <person name="Rousvoal S."/>
            <person name="Samanta M."/>
            <person name="Samson G."/>
            <person name="Schroeder D.C."/>
            <person name="Segurens B."/>
            <person name="Strittmatter M."/>
            <person name="Tonon T."/>
            <person name="Tregear J.W."/>
            <person name="Valentin K."/>
            <person name="von Dassow P."/>
            <person name="Yamagishi T."/>
            <person name="Van de Peer Y."/>
            <person name="Wincker P."/>
        </authorList>
    </citation>
    <scope>NUCLEOTIDE SEQUENCE [LARGE SCALE GENOMIC DNA]</scope>
    <source>
        <strain evidence="5">Ec32 / CCAP1310/4</strain>
    </source>
</reference>
<dbReference type="InterPro" id="IPR043972">
    <property type="entry name" value="FUZ/MON1/HPS1_longin_1"/>
</dbReference>
<name>D7FNM8_ECTSI</name>
<evidence type="ECO:0000313" key="4">
    <source>
        <dbReference type="EMBL" id="CBJ26039.1"/>
    </source>
</evidence>
<dbReference type="Pfam" id="PF19036">
    <property type="entry name" value="Fuz_longin_1"/>
    <property type="match status" value="1"/>
</dbReference>
<feature type="region of interest" description="Disordered" evidence="1">
    <location>
        <begin position="333"/>
        <end position="402"/>
    </location>
</feature>
<dbReference type="InterPro" id="IPR004353">
    <property type="entry name" value="Mon1"/>
</dbReference>
<evidence type="ECO:0008006" key="6">
    <source>
        <dbReference type="Google" id="ProtNLM"/>
    </source>
</evidence>
<feature type="region of interest" description="Disordered" evidence="1">
    <location>
        <begin position="599"/>
        <end position="618"/>
    </location>
</feature>
<feature type="compositionally biased region" description="Low complexity" evidence="1">
    <location>
        <begin position="13"/>
        <end position="25"/>
    </location>
</feature>
<dbReference type="Proteomes" id="UP000002630">
    <property type="component" value="Linkage Group LG02"/>
</dbReference>
<dbReference type="PRINTS" id="PR01546">
    <property type="entry name" value="YEAST73DUF"/>
</dbReference>
<dbReference type="GO" id="GO:0006623">
    <property type="term" value="P:protein targeting to vacuole"/>
    <property type="evidence" value="ECO:0007669"/>
    <property type="project" value="InterPro"/>
</dbReference>
<dbReference type="Pfam" id="PF19037">
    <property type="entry name" value="Fuz_longin_2"/>
    <property type="match status" value="1"/>
</dbReference>
<keyword evidence="5" id="KW-1185">Reference proteome</keyword>
<dbReference type="GO" id="GO:0016192">
    <property type="term" value="P:vesicle-mediated transport"/>
    <property type="evidence" value="ECO:0007669"/>
    <property type="project" value="InterPro"/>
</dbReference>
<feature type="region of interest" description="Disordered" evidence="1">
    <location>
        <begin position="1"/>
        <end position="53"/>
    </location>
</feature>
<feature type="domain" description="FUZ/MON1/HPS1 second Longin" evidence="3">
    <location>
        <begin position="260"/>
        <end position="332"/>
    </location>
</feature>
<proteinExistence type="predicted"/>
<feature type="region of interest" description="Disordered" evidence="1">
    <location>
        <begin position="543"/>
        <end position="566"/>
    </location>
</feature>